<dbReference type="PATRIC" id="fig|1434115.4.peg.3506"/>
<reference evidence="1 2" key="1">
    <citation type="submission" date="2014-07" db="EMBL/GenBank/DDBJ databases">
        <title>Methanogenic archaea and the global carbon cycle.</title>
        <authorList>
            <person name="Henriksen J.R."/>
            <person name="Luke J."/>
            <person name="Reinhart S."/>
            <person name="Benedict M.N."/>
            <person name="Youngblut N.D."/>
            <person name="Metcalf M.E."/>
            <person name="Whitaker R.J."/>
            <person name="Metcalf W.W."/>
        </authorList>
    </citation>
    <scope>NUCLEOTIDE SEQUENCE [LARGE SCALE GENOMIC DNA]</scope>
    <source>
        <strain evidence="1 2">SarPi</strain>
    </source>
</reference>
<organism evidence="1 2">
    <name type="scientific">Methanosarcina mazei SarPi</name>
    <dbReference type="NCBI Taxonomy" id="1434115"/>
    <lineage>
        <taxon>Archaea</taxon>
        <taxon>Methanobacteriati</taxon>
        <taxon>Methanobacteriota</taxon>
        <taxon>Stenosarchaea group</taxon>
        <taxon>Methanomicrobia</taxon>
        <taxon>Methanosarcinales</taxon>
        <taxon>Methanosarcinaceae</taxon>
        <taxon>Methanosarcina</taxon>
    </lineage>
</organism>
<evidence type="ECO:0000313" key="2">
    <source>
        <dbReference type="Proteomes" id="UP000033116"/>
    </source>
</evidence>
<dbReference type="Proteomes" id="UP000033116">
    <property type="component" value="Chromosome"/>
</dbReference>
<evidence type="ECO:0000313" key="1">
    <source>
        <dbReference type="EMBL" id="AKB62743.1"/>
    </source>
</evidence>
<dbReference type="Pfam" id="PF11387">
    <property type="entry name" value="DUF2795"/>
    <property type="match status" value="1"/>
</dbReference>
<name>A0A0E3RFD0_METMZ</name>
<proteinExistence type="predicted"/>
<dbReference type="AlphaFoldDB" id="A0A0E3RFD0"/>
<dbReference type="HOGENOM" id="CLU_159338_2_0_2"/>
<sequence length="61" mass="6920">MGYPATRDDLVKFAEGKQAESDVLDLLKGISEIEYNTPDDVAREIERLESERARAPKPKEQ</sequence>
<gene>
    <name evidence="1" type="ORF">MSMAP_2758</name>
</gene>
<dbReference type="EMBL" id="CP009511">
    <property type="protein sequence ID" value="AKB62743.1"/>
    <property type="molecule type" value="Genomic_DNA"/>
</dbReference>
<protein>
    <recommendedName>
        <fullName evidence="3">DUF2795 domain-containing protein</fullName>
    </recommendedName>
</protein>
<dbReference type="InterPro" id="IPR021527">
    <property type="entry name" value="DUF2795"/>
</dbReference>
<accession>A0A0E3RFD0</accession>
<evidence type="ECO:0008006" key="3">
    <source>
        <dbReference type="Google" id="ProtNLM"/>
    </source>
</evidence>
<dbReference type="GeneID" id="24866054"/>
<dbReference type="RefSeq" id="WP_011033723.1">
    <property type="nucleotide sequence ID" value="NZ_CP009511.1"/>
</dbReference>